<gene>
    <name evidence="2" type="ORF">Acr_24g0005760</name>
</gene>
<reference evidence="2 3" key="1">
    <citation type="submission" date="2019-07" db="EMBL/GenBank/DDBJ databases">
        <title>De Novo Assembly of kiwifruit Actinidia rufa.</title>
        <authorList>
            <person name="Sugita-Konishi S."/>
            <person name="Sato K."/>
            <person name="Mori E."/>
            <person name="Abe Y."/>
            <person name="Kisaki G."/>
            <person name="Hamano K."/>
            <person name="Suezawa K."/>
            <person name="Otani M."/>
            <person name="Fukuda T."/>
            <person name="Manabe T."/>
            <person name="Gomi K."/>
            <person name="Tabuchi M."/>
            <person name="Akimitsu K."/>
            <person name="Kataoka I."/>
        </authorList>
    </citation>
    <scope>NUCLEOTIDE SEQUENCE [LARGE SCALE GENOMIC DNA]</scope>
    <source>
        <strain evidence="3">cv. Fuchu</strain>
    </source>
</reference>
<protein>
    <submittedName>
        <fullName evidence="2">Uncharacterized protein</fullName>
    </submittedName>
</protein>
<feature type="region of interest" description="Disordered" evidence="1">
    <location>
        <begin position="129"/>
        <end position="178"/>
    </location>
</feature>
<name>A0A7J0GUC2_9ERIC</name>
<feature type="compositionally biased region" description="Basic residues" evidence="1">
    <location>
        <begin position="131"/>
        <end position="142"/>
    </location>
</feature>
<evidence type="ECO:0000256" key="1">
    <source>
        <dbReference type="SAM" id="MobiDB-lite"/>
    </source>
</evidence>
<evidence type="ECO:0000313" key="3">
    <source>
        <dbReference type="Proteomes" id="UP000585474"/>
    </source>
</evidence>
<dbReference type="AlphaFoldDB" id="A0A7J0GUC2"/>
<accession>A0A7J0GUC2</accession>
<keyword evidence="3" id="KW-1185">Reference proteome</keyword>
<dbReference type="Proteomes" id="UP000585474">
    <property type="component" value="Unassembled WGS sequence"/>
</dbReference>
<dbReference type="EMBL" id="BJWL01000024">
    <property type="protein sequence ID" value="GFZ14386.1"/>
    <property type="molecule type" value="Genomic_DNA"/>
</dbReference>
<sequence length="178" mass="19801">MAEMMELNDVQQSDVKLAQSLKDQGRKMGTRGVRAEGSMKVNQVGTLEVAECKVAQSASAETPRLEDGYPRVTGGSNTAKWRRYYILCKEKEDGCRLFSRRIVESKSVEVARVRRLPLPEMVAEGGARCHGATRRGGQRGRPKMVDGRRRWGSQRHPGGDGQQPEMGVVAESGEERRE</sequence>
<organism evidence="2 3">
    <name type="scientific">Actinidia rufa</name>
    <dbReference type="NCBI Taxonomy" id="165716"/>
    <lineage>
        <taxon>Eukaryota</taxon>
        <taxon>Viridiplantae</taxon>
        <taxon>Streptophyta</taxon>
        <taxon>Embryophyta</taxon>
        <taxon>Tracheophyta</taxon>
        <taxon>Spermatophyta</taxon>
        <taxon>Magnoliopsida</taxon>
        <taxon>eudicotyledons</taxon>
        <taxon>Gunneridae</taxon>
        <taxon>Pentapetalae</taxon>
        <taxon>asterids</taxon>
        <taxon>Ericales</taxon>
        <taxon>Actinidiaceae</taxon>
        <taxon>Actinidia</taxon>
    </lineage>
</organism>
<comment type="caution">
    <text evidence="2">The sequence shown here is derived from an EMBL/GenBank/DDBJ whole genome shotgun (WGS) entry which is preliminary data.</text>
</comment>
<evidence type="ECO:0000313" key="2">
    <source>
        <dbReference type="EMBL" id="GFZ14386.1"/>
    </source>
</evidence>
<proteinExistence type="predicted"/>